<keyword evidence="2" id="KW-1185">Reference proteome</keyword>
<protein>
    <submittedName>
        <fullName evidence="1">Uncharacterized protein</fullName>
    </submittedName>
</protein>
<dbReference type="Proteomes" id="UP000831782">
    <property type="component" value="Chromosome"/>
</dbReference>
<accession>A0ABY4ETK6</accession>
<proteinExistence type="predicted"/>
<evidence type="ECO:0000313" key="1">
    <source>
        <dbReference type="EMBL" id="UOQ47752.1"/>
    </source>
</evidence>
<dbReference type="EMBL" id="CP095072">
    <property type="protein sequence ID" value="UOQ47752.1"/>
    <property type="molecule type" value="Genomic_DNA"/>
</dbReference>
<name>A0ABY4ETK6_9BACI</name>
<gene>
    <name evidence="1" type="ORF">MUN88_17110</name>
</gene>
<dbReference type="RefSeq" id="WP_244717199.1">
    <property type="nucleotide sequence ID" value="NZ_CP095072.1"/>
</dbReference>
<reference evidence="1 2" key="1">
    <citation type="submission" date="2022-04" db="EMBL/GenBank/DDBJ databases">
        <title>Gracilibacillus sp. isolated from saltern.</title>
        <authorList>
            <person name="Won M."/>
            <person name="Lee C.-M."/>
            <person name="Woen H.-Y."/>
            <person name="Kwon S.-W."/>
        </authorList>
    </citation>
    <scope>NUCLEOTIDE SEQUENCE [LARGE SCALE GENOMIC DNA]</scope>
    <source>
        <strain evidence="1 2">SSWR10-1</strain>
    </source>
</reference>
<organism evidence="1 2">
    <name type="scientific">Gracilibacillus caseinilyticus</name>
    <dbReference type="NCBI Taxonomy" id="2932256"/>
    <lineage>
        <taxon>Bacteria</taxon>
        <taxon>Bacillati</taxon>
        <taxon>Bacillota</taxon>
        <taxon>Bacilli</taxon>
        <taxon>Bacillales</taxon>
        <taxon>Bacillaceae</taxon>
        <taxon>Gracilibacillus</taxon>
    </lineage>
</organism>
<sequence>MARFVKVKTNFTKKSNTPFPIETLDQRLEKDKVVDMRNNYHIVEHDNGYVKIIPIDSTKIFKNKG</sequence>
<evidence type="ECO:0000313" key="2">
    <source>
        <dbReference type="Proteomes" id="UP000831782"/>
    </source>
</evidence>